<keyword evidence="1" id="KW-0233">DNA recombination</keyword>
<evidence type="ECO:0000313" key="3">
    <source>
        <dbReference type="Proteomes" id="UP000558997"/>
    </source>
</evidence>
<dbReference type="EMBL" id="JACHNF010000001">
    <property type="protein sequence ID" value="MBB5980574.1"/>
    <property type="molecule type" value="Genomic_DNA"/>
</dbReference>
<dbReference type="GO" id="GO:0006310">
    <property type="term" value="P:DNA recombination"/>
    <property type="evidence" value="ECO:0007669"/>
    <property type="project" value="UniProtKB-KW"/>
</dbReference>
<proteinExistence type="predicted"/>
<evidence type="ECO:0000256" key="1">
    <source>
        <dbReference type="ARBA" id="ARBA00023172"/>
    </source>
</evidence>
<gene>
    <name evidence="2" type="ORF">HDA44_003915</name>
</gene>
<evidence type="ECO:0000313" key="2">
    <source>
        <dbReference type="EMBL" id="MBB5980574.1"/>
    </source>
</evidence>
<dbReference type="GO" id="GO:0015074">
    <property type="term" value="P:DNA integration"/>
    <property type="evidence" value="ECO:0007669"/>
    <property type="project" value="InterPro"/>
</dbReference>
<dbReference type="RefSeq" id="WP_184836416.1">
    <property type="nucleotide sequence ID" value="NZ_BAAAVN010000003.1"/>
</dbReference>
<dbReference type="Proteomes" id="UP000558997">
    <property type="component" value="Unassembled WGS sequence"/>
</dbReference>
<dbReference type="GO" id="GO:0003677">
    <property type="term" value="F:DNA binding"/>
    <property type="evidence" value="ECO:0007669"/>
    <property type="project" value="InterPro"/>
</dbReference>
<dbReference type="InterPro" id="IPR011010">
    <property type="entry name" value="DNA_brk_join_enz"/>
</dbReference>
<protein>
    <submittedName>
        <fullName evidence="2">Integrase</fullName>
    </submittedName>
</protein>
<dbReference type="AlphaFoldDB" id="A0A841DN67"/>
<reference evidence="2 3" key="1">
    <citation type="submission" date="2020-08" db="EMBL/GenBank/DDBJ databases">
        <title>Sequencing the genomes of 1000 actinobacteria strains.</title>
        <authorList>
            <person name="Klenk H.-P."/>
        </authorList>
    </citation>
    <scope>NUCLEOTIDE SEQUENCE [LARGE SCALE GENOMIC DNA]</scope>
    <source>
        <strain evidence="2 3">DSM 17294</strain>
    </source>
</reference>
<dbReference type="SUPFAM" id="SSF56349">
    <property type="entry name" value="DNA breaking-rejoining enzymes"/>
    <property type="match status" value="1"/>
</dbReference>
<accession>A0A841DN67</accession>
<name>A0A841DN67_9ACTN</name>
<dbReference type="InterPro" id="IPR013762">
    <property type="entry name" value="Integrase-like_cat_sf"/>
</dbReference>
<keyword evidence="3" id="KW-1185">Reference proteome</keyword>
<sequence length="114" mass="12190">MDSGILASAYKLSRPDRTGLLDLAELAGLRSLADDLDLVTAHSMRKSTATILEDAGQTPRQVADQLGHAQTSTTVDDYFGGVGAIRRALSILRMRFGMCTSGFRGGKNQSCERG</sequence>
<comment type="caution">
    <text evidence="2">The sequence shown here is derived from an EMBL/GenBank/DDBJ whole genome shotgun (WGS) entry which is preliminary data.</text>
</comment>
<dbReference type="Gene3D" id="1.10.443.10">
    <property type="entry name" value="Intergrase catalytic core"/>
    <property type="match status" value="1"/>
</dbReference>
<organism evidence="2 3">
    <name type="scientific">Kribbella solani</name>
    <dbReference type="NCBI Taxonomy" id="236067"/>
    <lineage>
        <taxon>Bacteria</taxon>
        <taxon>Bacillati</taxon>
        <taxon>Actinomycetota</taxon>
        <taxon>Actinomycetes</taxon>
        <taxon>Propionibacteriales</taxon>
        <taxon>Kribbellaceae</taxon>
        <taxon>Kribbella</taxon>
    </lineage>
</organism>